<keyword evidence="2" id="KW-1185">Reference proteome</keyword>
<protein>
    <submittedName>
        <fullName evidence="1">(Mediterranean fruit fly) hypothetical protein</fullName>
    </submittedName>
</protein>
<evidence type="ECO:0000313" key="2">
    <source>
        <dbReference type="Proteomes" id="UP000606786"/>
    </source>
</evidence>
<accession>A0A811UT47</accession>
<dbReference type="AlphaFoldDB" id="A0A811UT47"/>
<comment type="caution">
    <text evidence="1">The sequence shown here is derived from an EMBL/GenBank/DDBJ whole genome shotgun (WGS) entry which is preliminary data.</text>
</comment>
<name>A0A811UT47_CERCA</name>
<reference evidence="1" key="1">
    <citation type="submission" date="2020-11" db="EMBL/GenBank/DDBJ databases">
        <authorList>
            <person name="Whitehead M."/>
        </authorList>
    </citation>
    <scope>NUCLEOTIDE SEQUENCE</scope>
    <source>
        <strain evidence="1">EGII</strain>
    </source>
</reference>
<evidence type="ECO:0000313" key="1">
    <source>
        <dbReference type="EMBL" id="CAD7001115.1"/>
    </source>
</evidence>
<feature type="non-terminal residue" evidence="1">
    <location>
        <position position="1"/>
    </location>
</feature>
<gene>
    <name evidence="1" type="ORF">CCAP1982_LOCUS9587</name>
</gene>
<organism evidence="1 2">
    <name type="scientific">Ceratitis capitata</name>
    <name type="common">Mediterranean fruit fly</name>
    <name type="synonym">Tephritis capitata</name>
    <dbReference type="NCBI Taxonomy" id="7213"/>
    <lineage>
        <taxon>Eukaryota</taxon>
        <taxon>Metazoa</taxon>
        <taxon>Ecdysozoa</taxon>
        <taxon>Arthropoda</taxon>
        <taxon>Hexapoda</taxon>
        <taxon>Insecta</taxon>
        <taxon>Pterygota</taxon>
        <taxon>Neoptera</taxon>
        <taxon>Endopterygota</taxon>
        <taxon>Diptera</taxon>
        <taxon>Brachycera</taxon>
        <taxon>Muscomorpha</taxon>
        <taxon>Tephritoidea</taxon>
        <taxon>Tephritidae</taxon>
        <taxon>Ceratitis</taxon>
        <taxon>Ceratitis</taxon>
    </lineage>
</organism>
<sequence>TMDIKAFSLPLCGMSSSGGMRSITVPDHEDKTDPMEGVDCRANIFSRITF</sequence>
<dbReference type="EMBL" id="CAJHJT010000023">
    <property type="protein sequence ID" value="CAD7001115.1"/>
    <property type="molecule type" value="Genomic_DNA"/>
</dbReference>
<dbReference type="Proteomes" id="UP000606786">
    <property type="component" value="Unassembled WGS sequence"/>
</dbReference>
<proteinExistence type="predicted"/>